<evidence type="ECO:0000313" key="3">
    <source>
        <dbReference type="EMBL" id="KAJ8475074.1"/>
    </source>
</evidence>
<dbReference type="InterPro" id="IPR040976">
    <property type="entry name" value="Pkinase_fungal"/>
</dbReference>
<dbReference type="InterPro" id="IPR011009">
    <property type="entry name" value="Kinase-like_dom_sf"/>
</dbReference>
<sequence>MTDKLAVFPFDEFMMEFLPRIEGEPNDDAFDNMFDALPTHREEVDICQPFVDAVNSAGILGDFYLAAAATAAFPGSTRSKKRTSDVGMYRQCTMPPFDGRTDWATIELTIQFENHATQDDTDDDEPESETQYPYSAIRCKDHLGRILSCAGLVFQRQHVTHHFSVTILGDCAQVGRIDHAGVVFSSKFNYKQEPAKLGQFFWRLAHASSEARGRDTTATYVSPSSPHGLEMLAWESKTLPTDDYTRQLFVETLDRGWAWWKLRVRDGDGYKEFLVAKPAFAAPGVVGRATRGYVAYDKSNADRPFVYLKDCWRVVHERSELEGDILATLNEHEVSNVPTVLCHGDVGTQRTVSQDIWAQLHTGKECRMKAHQHYRLVVNEVGLPLEKFPNGQDLVSVLIDCLEAHEEAYTKAKIIHRYISVGNILLIPWGEHPKDKQPIYKGLLTDWELSKRTEYNALEARHPDRTGTWQFLSVNVLGHRNGAQSEIADELESFFYVLLYCALRFLPHTCNDVSQFVYKFFDCGEAAGPGEYTCSMFKRSALRGGSLEDISGVPVVFLTRPRTSEEIAAGVAEFREMPSLPLTEFPLGISKLKAKTTIPEDQRHPINKIFGRLLKWFSARYELMAPPSDSKPSASNRRMSLYPRAATKWNRHIKTQAVEPDEPITPAIALIAAAKKLTTHGDMLELLTEMVYGEEWQDKWPRNDKQPDQLDPKFNPTPEKSQQQGKRTRREEDALEDSQPDSKRFRSVASRG</sequence>
<organism evidence="3 4">
    <name type="scientific">Trametes cubensis</name>
    <dbReference type="NCBI Taxonomy" id="1111947"/>
    <lineage>
        <taxon>Eukaryota</taxon>
        <taxon>Fungi</taxon>
        <taxon>Dikarya</taxon>
        <taxon>Basidiomycota</taxon>
        <taxon>Agaricomycotina</taxon>
        <taxon>Agaricomycetes</taxon>
        <taxon>Polyporales</taxon>
        <taxon>Polyporaceae</taxon>
        <taxon>Trametes</taxon>
    </lineage>
</organism>
<keyword evidence="4" id="KW-1185">Reference proteome</keyword>
<accession>A0AAD7TRA8</accession>
<dbReference type="SUPFAM" id="SSF56112">
    <property type="entry name" value="Protein kinase-like (PK-like)"/>
    <property type="match status" value="1"/>
</dbReference>
<dbReference type="Gene3D" id="1.10.510.10">
    <property type="entry name" value="Transferase(Phosphotransferase) domain 1"/>
    <property type="match status" value="1"/>
</dbReference>
<evidence type="ECO:0000259" key="2">
    <source>
        <dbReference type="Pfam" id="PF17667"/>
    </source>
</evidence>
<dbReference type="Pfam" id="PF17667">
    <property type="entry name" value="Pkinase_fungal"/>
    <property type="match status" value="1"/>
</dbReference>
<gene>
    <name evidence="3" type="ORF">ONZ51_g6787</name>
</gene>
<feature type="region of interest" description="Disordered" evidence="1">
    <location>
        <begin position="699"/>
        <end position="752"/>
    </location>
</feature>
<name>A0AAD7TRA8_9APHY</name>
<dbReference type="Proteomes" id="UP001215151">
    <property type="component" value="Unassembled WGS sequence"/>
</dbReference>
<proteinExistence type="predicted"/>
<dbReference type="AlphaFoldDB" id="A0AAD7TRA8"/>
<reference evidence="3" key="1">
    <citation type="submission" date="2022-11" db="EMBL/GenBank/DDBJ databases">
        <title>Genome Sequence of Cubamyces cubensis.</title>
        <authorList>
            <person name="Buettner E."/>
        </authorList>
    </citation>
    <scope>NUCLEOTIDE SEQUENCE</scope>
    <source>
        <strain evidence="3">MPL-01</strain>
    </source>
</reference>
<feature type="domain" description="Fungal-type protein kinase" evidence="2">
    <location>
        <begin position="138"/>
        <end position="500"/>
    </location>
</feature>
<dbReference type="PANTHER" id="PTHR38248">
    <property type="entry name" value="FUNK1 6"/>
    <property type="match status" value="1"/>
</dbReference>
<comment type="caution">
    <text evidence="3">The sequence shown here is derived from an EMBL/GenBank/DDBJ whole genome shotgun (WGS) entry which is preliminary data.</text>
</comment>
<protein>
    <recommendedName>
        <fullName evidence="2">Fungal-type protein kinase domain-containing protein</fullName>
    </recommendedName>
</protein>
<evidence type="ECO:0000256" key="1">
    <source>
        <dbReference type="SAM" id="MobiDB-lite"/>
    </source>
</evidence>
<dbReference type="EMBL" id="JAPEVG010000169">
    <property type="protein sequence ID" value="KAJ8475074.1"/>
    <property type="molecule type" value="Genomic_DNA"/>
</dbReference>
<evidence type="ECO:0000313" key="4">
    <source>
        <dbReference type="Proteomes" id="UP001215151"/>
    </source>
</evidence>
<dbReference type="PANTHER" id="PTHR38248:SF2">
    <property type="entry name" value="FUNK1 11"/>
    <property type="match status" value="1"/>
</dbReference>
<feature type="compositionally biased region" description="Basic and acidic residues" evidence="1">
    <location>
        <begin position="699"/>
        <end position="711"/>
    </location>
</feature>